<accession>A0A8J2HBQ4</accession>
<name>A0A8J2HBQ4_COTCN</name>
<dbReference type="OrthoDB" id="6925838at2759"/>
<reference evidence="2" key="1">
    <citation type="submission" date="2021-04" db="EMBL/GenBank/DDBJ databases">
        <authorList>
            <person name="Chebbi M.A.C M."/>
        </authorList>
    </citation>
    <scope>NUCLEOTIDE SEQUENCE</scope>
</reference>
<evidence type="ECO:0000256" key="1">
    <source>
        <dbReference type="SAM" id="MobiDB-lite"/>
    </source>
</evidence>
<evidence type="ECO:0000313" key="3">
    <source>
        <dbReference type="Proteomes" id="UP000786811"/>
    </source>
</evidence>
<organism evidence="2 3">
    <name type="scientific">Cotesia congregata</name>
    <name type="common">Parasitoid wasp</name>
    <name type="synonym">Apanteles congregatus</name>
    <dbReference type="NCBI Taxonomy" id="51543"/>
    <lineage>
        <taxon>Eukaryota</taxon>
        <taxon>Metazoa</taxon>
        <taxon>Ecdysozoa</taxon>
        <taxon>Arthropoda</taxon>
        <taxon>Hexapoda</taxon>
        <taxon>Insecta</taxon>
        <taxon>Pterygota</taxon>
        <taxon>Neoptera</taxon>
        <taxon>Endopterygota</taxon>
        <taxon>Hymenoptera</taxon>
        <taxon>Apocrita</taxon>
        <taxon>Ichneumonoidea</taxon>
        <taxon>Braconidae</taxon>
        <taxon>Microgastrinae</taxon>
        <taxon>Cotesia</taxon>
    </lineage>
</organism>
<gene>
    <name evidence="2" type="ORF">HICCMSTLAB_LOCUS6148</name>
</gene>
<dbReference type="AlphaFoldDB" id="A0A8J2HBQ4"/>
<proteinExistence type="predicted"/>
<evidence type="ECO:0000313" key="2">
    <source>
        <dbReference type="EMBL" id="CAG5092458.1"/>
    </source>
</evidence>
<protein>
    <submittedName>
        <fullName evidence="2">Cc_ep2.5_CcPL2.093_pseudo</fullName>
    </submittedName>
</protein>
<sequence length="173" mass="19643">MMLYFLFLVADPLQDRRSNPNSESWYGNNPDYQHLINTASQYGQNPGHQNSVADTRWDDRQSYPQKPIPNGSLNNQSPGNQKPGFLKPSRKIKPFELTPDLKMAYESIDSQRPAGSGSKTYLGSITVLKGNTYNVDPNSTNIYGSVTQISGSYLYPVEQERLDRINQKFFKRS</sequence>
<dbReference type="Proteomes" id="UP000786811">
    <property type="component" value="Unassembled WGS sequence"/>
</dbReference>
<feature type="region of interest" description="Disordered" evidence="1">
    <location>
        <begin position="59"/>
        <end position="90"/>
    </location>
</feature>
<keyword evidence="3" id="KW-1185">Reference proteome</keyword>
<dbReference type="EMBL" id="CAJNRD030001120">
    <property type="protein sequence ID" value="CAG5092458.1"/>
    <property type="molecule type" value="Genomic_DNA"/>
</dbReference>
<comment type="caution">
    <text evidence="2">The sequence shown here is derived from an EMBL/GenBank/DDBJ whole genome shotgun (WGS) entry which is preliminary data.</text>
</comment>
<feature type="compositionally biased region" description="Polar residues" evidence="1">
    <location>
        <begin position="71"/>
        <end position="80"/>
    </location>
</feature>